<accession>A0AAV9XD39</accession>
<dbReference type="EMBL" id="JAVHJO010000005">
    <property type="protein sequence ID" value="KAK6539866.1"/>
    <property type="molecule type" value="Genomic_DNA"/>
</dbReference>
<sequence>MVLFHNKFFQENRTKDDSTLIHGKSRDERFITEQKALKAMRSIIFNLWPDVQIHCCPSKPSIYHPDATLYWVVYADNIRNAFAASLGDTFLSKLYKRRPQPQLSATTTWGGGLKTLCCIGKPTSQGSEKSLEYAKRKERKGDKSTLSMDERKWLLSILSKQLYQQWFDQVHIAQSLPQDHAAWASREDAPWIAVGYPRGILCITIGDQVPEPNKKIRY</sequence>
<evidence type="ECO:0000313" key="1">
    <source>
        <dbReference type="EMBL" id="KAK6539866.1"/>
    </source>
</evidence>
<reference evidence="1 2" key="1">
    <citation type="submission" date="2019-10" db="EMBL/GenBank/DDBJ databases">
        <authorList>
            <person name="Palmer J.M."/>
        </authorList>
    </citation>
    <scope>NUCLEOTIDE SEQUENCE [LARGE SCALE GENOMIC DNA]</scope>
    <source>
        <strain evidence="1 2">TWF694</strain>
    </source>
</reference>
<evidence type="ECO:0000313" key="2">
    <source>
        <dbReference type="Proteomes" id="UP001365542"/>
    </source>
</evidence>
<gene>
    <name evidence="1" type="ORF">TWF694_008705</name>
</gene>
<evidence type="ECO:0008006" key="3">
    <source>
        <dbReference type="Google" id="ProtNLM"/>
    </source>
</evidence>
<comment type="caution">
    <text evidence="1">The sequence shown here is derived from an EMBL/GenBank/DDBJ whole genome shotgun (WGS) entry which is preliminary data.</text>
</comment>
<dbReference type="Proteomes" id="UP001365542">
    <property type="component" value="Unassembled WGS sequence"/>
</dbReference>
<keyword evidence="2" id="KW-1185">Reference proteome</keyword>
<name>A0AAV9XD39_9PEZI</name>
<organism evidence="1 2">
    <name type="scientific">Orbilia ellipsospora</name>
    <dbReference type="NCBI Taxonomy" id="2528407"/>
    <lineage>
        <taxon>Eukaryota</taxon>
        <taxon>Fungi</taxon>
        <taxon>Dikarya</taxon>
        <taxon>Ascomycota</taxon>
        <taxon>Pezizomycotina</taxon>
        <taxon>Orbiliomycetes</taxon>
        <taxon>Orbiliales</taxon>
        <taxon>Orbiliaceae</taxon>
        <taxon>Orbilia</taxon>
    </lineage>
</organism>
<protein>
    <recommendedName>
        <fullName evidence="3">LAGLIDADG endonuclease</fullName>
    </recommendedName>
</protein>
<dbReference type="AlphaFoldDB" id="A0AAV9XD39"/>
<proteinExistence type="predicted"/>